<comment type="similarity">
    <text evidence="3">Belongs to the ATG2 family.</text>
</comment>
<comment type="catalytic activity">
    <reaction evidence="10">
        <text>a 1,2-diacyl-sn-glycero-3-phospho-L-serine(in) = a 1,2-diacyl-sn-glycero-3-phospho-L-serine(out)</text>
        <dbReference type="Rhea" id="RHEA:38663"/>
        <dbReference type="ChEBI" id="CHEBI:57262"/>
    </reaction>
</comment>
<evidence type="ECO:0000256" key="7">
    <source>
        <dbReference type="ARBA" id="ARBA00023006"/>
    </source>
</evidence>
<feature type="region of interest" description="Disordered" evidence="13">
    <location>
        <begin position="1988"/>
        <end position="2022"/>
    </location>
</feature>
<feature type="region of interest" description="Disordered" evidence="13">
    <location>
        <begin position="461"/>
        <end position="543"/>
    </location>
</feature>
<feature type="compositionally biased region" description="Polar residues" evidence="13">
    <location>
        <begin position="321"/>
        <end position="333"/>
    </location>
</feature>
<protein>
    <recommendedName>
        <fullName evidence="4">Autophagy-related protein 2</fullName>
    </recommendedName>
</protein>
<reference evidence="14 15" key="1">
    <citation type="submission" date="2016-10" db="EMBL/GenBank/DDBJ databases">
        <title>Proteomics and genomics reveal pathogen-plant mechanisms compatible with a hemibiotrophic lifestyle of Diplodia corticola.</title>
        <authorList>
            <person name="Fernandes I."/>
            <person name="De Jonge R."/>
            <person name="Van De Peer Y."/>
            <person name="Devreese B."/>
            <person name="Alves A."/>
            <person name="Esteves A.C."/>
        </authorList>
    </citation>
    <scope>NUCLEOTIDE SEQUENCE [LARGE SCALE GENOMIC DNA]</scope>
    <source>
        <strain evidence="14 15">CBS 112549</strain>
    </source>
</reference>
<feature type="region of interest" description="Disordered" evidence="13">
    <location>
        <begin position="305"/>
        <end position="365"/>
    </location>
</feature>
<comment type="caution">
    <text evidence="14">The sequence shown here is derived from an EMBL/GenBank/DDBJ whole genome shotgun (WGS) entry which is preliminary data.</text>
</comment>
<dbReference type="GO" id="GO:0005789">
    <property type="term" value="C:endoplasmic reticulum membrane"/>
    <property type="evidence" value="ECO:0007669"/>
    <property type="project" value="UniProtKB-SubCell"/>
</dbReference>
<evidence type="ECO:0000256" key="10">
    <source>
        <dbReference type="ARBA" id="ARBA00024479"/>
    </source>
</evidence>
<feature type="compositionally biased region" description="Low complexity" evidence="13">
    <location>
        <begin position="342"/>
        <end position="365"/>
    </location>
</feature>
<feature type="compositionally biased region" description="Polar residues" evidence="13">
    <location>
        <begin position="478"/>
        <end position="490"/>
    </location>
</feature>
<comment type="subcellular location">
    <subcellularLocation>
        <location evidence="1">Endoplasmic reticulum membrane</location>
        <topology evidence="1">Peripheral membrane protein</topology>
    </subcellularLocation>
    <subcellularLocation>
        <location evidence="2">Preautophagosomal structure membrane</location>
        <topology evidence="2">Peripheral membrane protein</topology>
    </subcellularLocation>
</comment>
<evidence type="ECO:0000256" key="13">
    <source>
        <dbReference type="SAM" id="MobiDB-lite"/>
    </source>
</evidence>
<evidence type="ECO:0000256" key="1">
    <source>
        <dbReference type="ARBA" id="ARBA00004406"/>
    </source>
</evidence>
<dbReference type="GeneID" id="31011532"/>
<keyword evidence="6" id="KW-0256">Endoplasmic reticulum</keyword>
<feature type="region of interest" description="Disordered" evidence="13">
    <location>
        <begin position="561"/>
        <end position="635"/>
    </location>
</feature>
<dbReference type="GO" id="GO:0006869">
    <property type="term" value="P:lipid transport"/>
    <property type="evidence" value="ECO:0007669"/>
    <property type="project" value="UniProtKB-KW"/>
</dbReference>
<feature type="region of interest" description="Disordered" evidence="13">
    <location>
        <begin position="1667"/>
        <end position="1694"/>
    </location>
</feature>
<dbReference type="PANTHER" id="PTHR13190">
    <property type="entry name" value="AUTOPHAGY-RELATED 2, ISOFORM A"/>
    <property type="match status" value="1"/>
</dbReference>
<dbReference type="GO" id="GO:0061908">
    <property type="term" value="C:phagophore"/>
    <property type="evidence" value="ECO:0007669"/>
    <property type="project" value="TreeGrafter"/>
</dbReference>
<evidence type="ECO:0000256" key="6">
    <source>
        <dbReference type="ARBA" id="ARBA00022824"/>
    </source>
</evidence>
<gene>
    <name evidence="14" type="ORF">BKCO1_1500018</name>
</gene>
<dbReference type="InterPro" id="IPR026849">
    <property type="entry name" value="ATG2"/>
</dbReference>
<dbReference type="RefSeq" id="XP_020132066.1">
    <property type="nucleotide sequence ID" value="XM_020271273.1"/>
</dbReference>
<evidence type="ECO:0000256" key="3">
    <source>
        <dbReference type="ARBA" id="ARBA00009714"/>
    </source>
</evidence>
<feature type="region of interest" description="Disordered" evidence="13">
    <location>
        <begin position="386"/>
        <end position="408"/>
    </location>
</feature>
<feature type="region of interest" description="Disordered" evidence="13">
    <location>
        <begin position="1523"/>
        <end position="1542"/>
    </location>
</feature>
<dbReference type="GO" id="GO:0034045">
    <property type="term" value="C:phagophore assembly site membrane"/>
    <property type="evidence" value="ECO:0007669"/>
    <property type="project" value="UniProtKB-SubCell"/>
</dbReference>
<feature type="compositionally biased region" description="Polar residues" evidence="13">
    <location>
        <begin position="1285"/>
        <end position="1294"/>
    </location>
</feature>
<dbReference type="GO" id="GO:0043495">
    <property type="term" value="F:protein-membrane adaptor activity"/>
    <property type="evidence" value="ECO:0007669"/>
    <property type="project" value="TreeGrafter"/>
</dbReference>
<evidence type="ECO:0000313" key="14">
    <source>
        <dbReference type="EMBL" id="OJD35806.1"/>
    </source>
</evidence>
<feature type="region of interest" description="Disordered" evidence="13">
    <location>
        <begin position="141"/>
        <end position="171"/>
    </location>
</feature>
<organism evidence="14 15">
    <name type="scientific">Diplodia corticola</name>
    <dbReference type="NCBI Taxonomy" id="236234"/>
    <lineage>
        <taxon>Eukaryota</taxon>
        <taxon>Fungi</taxon>
        <taxon>Dikarya</taxon>
        <taxon>Ascomycota</taxon>
        <taxon>Pezizomycotina</taxon>
        <taxon>Dothideomycetes</taxon>
        <taxon>Dothideomycetes incertae sedis</taxon>
        <taxon>Botryosphaeriales</taxon>
        <taxon>Botryosphaeriaceae</taxon>
        <taxon>Diplodia</taxon>
    </lineage>
</organism>
<dbReference type="GO" id="GO:0034727">
    <property type="term" value="P:piecemeal microautophagy of the nucleus"/>
    <property type="evidence" value="ECO:0007669"/>
    <property type="project" value="TreeGrafter"/>
</dbReference>
<dbReference type="GO" id="GO:0032266">
    <property type="term" value="F:phosphatidylinositol-3-phosphate binding"/>
    <property type="evidence" value="ECO:0007669"/>
    <property type="project" value="TreeGrafter"/>
</dbReference>
<feature type="compositionally biased region" description="Low complexity" evidence="13">
    <location>
        <begin position="1674"/>
        <end position="1687"/>
    </location>
</feature>
<keyword evidence="7" id="KW-0072">Autophagy</keyword>
<keyword evidence="9" id="KW-0472">Membrane</keyword>
<keyword evidence="8" id="KW-0445">Lipid transport</keyword>
<evidence type="ECO:0000256" key="2">
    <source>
        <dbReference type="ARBA" id="ARBA00004623"/>
    </source>
</evidence>
<dbReference type="Proteomes" id="UP000183809">
    <property type="component" value="Unassembled WGS sequence"/>
</dbReference>
<dbReference type="STRING" id="236234.A0A1J9R311"/>
<dbReference type="OrthoDB" id="18982at2759"/>
<feature type="compositionally biased region" description="Low complexity" evidence="13">
    <location>
        <begin position="698"/>
        <end position="709"/>
    </location>
</feature>
<sequence>MAFLLPPSVKQRLLRFALSKVDLIDDTAIDLDKFNFSWGRTSVITLPKVPLKAAKLTSFLPLPPNFQVGEAYVNDLRITVPANLQGVSIDTSGIVVKGKLSQDGDEDASHTRHTSAKGTGSDAIPTAEDLAKSFIQEESAEERRQLEAAIHSQSQHLHQDPFTGSSVYSDDVDESELGMGVGLTVPDYLTNYLHLMEDTVQLSVGDIELHVETEIPSEGWEDDEPVQADLVIHIGGIEVEGLTVGGPEAPFSPEQQSQTRPGKRKITLKALSAGVLLDEQSMARSRIASSLAASSTASRIARSDSISHSAHAAENPVAASPVTTSPVATSPVATSPVVATMSPAPRSRSPSATSGSLPSPQSSQQFPDMAASIMTTDADRFADAEDEDHAPANPSMTSSATSGDFGQQSLYGDESILQFGVDNGVFDTNIEGEESPVQSRGSLYGLERSNAGAHQARAVFSGSNSLPGRLPDDHGQIQVDNDGSYTSKSQPMPEHVRSDSHAGHRDENVAIHSPPSPENTSTSDRSTSTSPSPASSSQGDLAESKLFSHEEAESMYMSAIDDGSSQSSRSFHMPGAWDTSSVTSNDSDRIYQPPTSAAPASLDPIVERDDGCETPRPGSRIGADPATPSEGKDDLSTKAFVPLLDIDTISAWVPGHQTAQDVDHADPLEYSDQPSRSKVAFADDSIFHDVPGAFSQYAASTARSRPSASIMRESRRLPTQHRSAMPSAEAPKNNGAERSSHEIEVSVGNVRLQVDVETVHLAMRLVKLIQQVFGASSAVDTPKEPSKGARITGDEAESDPGGIALKFSMESLRIALLKEVSSQSVATNKPMGALRHAEWDSNEIFLQLQGRDLSATCETKRGSPRANLKIGTFSLGFNDGDILSFRPGTGLDETTMDITKPIETDISVAYRHESGDQRIEVSTLPINVSLDVQKLDDTFASYGGFSGVLKIGNHIKSTCILPPPTSKNQPTPKVVPDAEVEAPFPKVDARFAGLNFALQGETCSLLLETSTIRTSVRKGGVRLSIKHTKVTGPHMTSSAVLSNKPPLDVEIDGVRLDYAFIPAEADLSDLLSLITPTDFKYEADDDILIDTLLSQRRKGSLVKVRVQNSVRLAISDLDGLKQLEALGQDVSKLSSVAKLLPDDERPGILAMIELADCKIDVMVNDRIGQLTLHCSQVRVAHVGLPALLALSVRKIEAERNGSELVVTEVTEVDGREATVPMIMARWLGDDMEPTLKVKLFNLVLDYRVTTIMALLDLSEDCTADDVALGMASSVATIKRAPSPEITRQSSTASEKTGPPSRPMNLDLLLRDCAIGLNPHKSRAKALLVLSDTRFTGSLVQDEAMTACLDVRKASLLVIDDVDRLQIDETEDARPSHAELGTPQVHSLCRWGFVSVGTTSKARAIVKITETAGDGPRAVDVEFKNDLFVMGSCADSTQTLISVLGGLAPPQPPSKEIQYRTKVEPVMDMMASLVGDNFKAPAGEHLHQDQEIVVDDDDQDLHFAGSLYDPSHLPLLDDMTEESIEESMIQSQERSDPGEPTEELQWDEDFFGQSSPDRPAAQAWNSRKNEYIESSEVPVVKSPLTLRVKDVHFIWNLYDGYDWPRTREKLGQKLEEVQQRAQERRERGYDEDDGMSIEEDLLFGSVYIALPVNNTPEENRRQINRAMRGGDDTASETSYATTTASRATARPRSRGMRLKLERGRRPKITFELKGISADVVVFPPGSGETQNSVDVRVGDLEVNDHVPSSTWNKFVTYDMSAGERPLGSPMIHLDMLTVRPVVNLAASELVIRVSVLPLRLHVDQDALDFITRFFEFKDDRVVSKEAPGEQPFIQRLEVRTVKLKLDYKPKKVDYAGLRSGHTTEFMNFLILDCANITLRRCIVYGISGFDKIHNTLNDIWMPDVKSNQIPQIMAGLAIARPAANVMNAAKSIVTVPMAQYSRDGRILRSAQMGAVAFAKNTTTELLRLGAKISIGTQAMMQTAEGILSPVSPSAASSTAQQDDGNWHDVSSSGASPAEGPKAFSHYADQPIGVRAGLISARRHLQQDFASARDAIIAIPGEVMDSGSATGAAKAVVRHAPVVMLRPFTGVAKATGATLFGAANALDPESARKRDEKYKRH</sequence>
<feature type="compositionally biased region" description="Basic and acidic residues" evidence="13">
    <location>
        <begin position="494"/>
        <end position="509"/>
    </location>
</feature>
<keyword evidence="15" id="KW-1185">Reference proteome</keyword>
<evidence type="ECO:0000256" key="9">
    <source>
        <dbReference type="ARBA" id="ARBA00023136"/>
    </source>
</evidence>
<feature type="region of interest" description="Disordered" evidence="13">
    <location>
        <begin position="698"/>
        <end position="742"/>
    </location>
</feature>
<evidence type="ECO:0000313" key="15">
    <source>
        <dbReference type="Proteomes" id="UP000183809"/>
    </source>
</evidence>
<proteinExistence type="inferred from homology"/>
<evidence type="ECO:0000256" key="5">
    <source>
        <dbReference type="ARBA" id="ARBA00022448"/>
    </source>
</evidence>
<evidence type="ECO:0000256" key="4">
    <source>
        <dbReference type="ARBA" id="ARBA00018070"/>
    </source>
</evidence>
<dbReference type="GO" id="GO:0000422">
    <property type="term" value="P:autophagy of mitochondrion"/>
    <property type="evidence" value="ECO:0007669"/>
    <property type="project" value="TreeGrafter"/>
</dbReference>
<feature type="region of interest" description="Disordered" evidence="13">
    <location>
        <begin position="100"/>
        <end position="123"/>
    </location>
</feature>
<feature type="compositionally biased region" description="Polar residues" evidence="13">
    <location>
        <begin position="394"/>
        <end position="408"/>
    </location>
</feature>
<feature type="region of interest" description="Disordered" evidence="13">
    <location>
        <begin position="1280"/>
        <end position="1301"/>
    </location>
</feature>
<dbReference type="PANTHER" id="PTHR13190:SF1">
    <property type="entry name" value="AUTOPHAGY-RELATED 2, ISOFORM A"/>
    <property type="match status" value="1"/>
</dbReference>
<dbReference type="EMBL" id="MNUE01000015">
    <property type="protein sequence ID" value="OJD35806.1"/>
    <property type="molecule type" value="Genomic_DNA"/>
</dbReference>
<evidence type="ECO:0000256" key="12">
    <source>
        <dbReference type="ARBA" id="ARBA00024631"/>
    </source>
</evidence>
<dbReference type="GO" id="GO:0061723">
    <property type="term" value="P:glycophagy"/>
    <property type="evidence" value="ECO:0007669"/>
    <property type="project" value="TreeGrafter"/>
</dbReference>
<evidence type="ECO:0000256" key="11">
    <source>
        <dbReference type="ARBA" id="ARBA00024615"/>
    </source>
</evidence>
<feature type="compositionally biased region" description="Polar residues" evidence="13">
    <location>
        <begin position="1997"/>
        <end position="2013"/>
    </location>
</feature>
<name>A0A1J9R311_9PEZI</name>
<evidence type="ECO:0000256" key="8">
    <source>
        <dbReference type="ARBA" id="ARBA00023055"/>
    </source>
</evidence>
<dbReference type="GO" id="GO:0061709">
    <property type="term" value="P:reticulophagy"/>
    <property type="evidence" value="ECO:0007669"/>
    <property type="project" value="TreeGrafter"/>
</dbReference>
<dbReference type="GO" id="GO:0000045">
    <property type="term" value="P:autophagosome assembly"/>
    <property type="evidence" value="ECO:0007669"/>
    <property type="project" value="TreeGrafter"/>
</dbReference>
<feature type="region of interest" description="Disordered" evidence="13">
    <location>
        <begin position="778"/>
        <end position="797"/>
    </location>
</feature>
<dbReference type="Pfam" id="PF13329">
    <property type="entry name" value="ATG2_CAD"/>
    <property type="match status" value="1"/>
</dbReference>
<feature type="compositionally biased region" description="Low complexity" evidence="13">
    <location>
        <begin position="520"/>
        <end position="537"/>
    </location>
</feature>
<keyword evidence="5" id="KW-0813">Transport</keyword>
<comment type="catalytic activity">
    <reaction evidence="11">
        <text>a 1,2-diacyl-sn-glycero-3-phosphoethanolamine(in) = a 1,2-diacyl-sn-glycero-3-phosphoethanolamine(out)</text>
        <dbReference type="Rhea" id="RHEA:38895"/>
        <dbReference type="ChEBI" id="CHEBI:64612"/>
    </reaction>
</comment>
<accession>A0A1J9R311</accession>
<comment type="catalytic activity">
    <reaction evidence="12">
        <text>a 1,2-diacyl-sn-glycero-3-phosphocholine(in) = a 1,2-diacyl-sn-glycero-3-phosphocholine(out)</text>
        <dbReference type="Rhea" id="RHEA:38571"/>
        <dbReference type="ChEBI" id="CHEBI:57643"/>
    </reaction>
</comment>